<evidence type="ECO:0000313" key="1">
    <source>
        <dbReference type="EMBL" id="CAG9122373.1"/>
    </source>
</evidence>
<dbReference type="Proteomes" id="UP000653454">
    <property type="component" value="Unassembled WGS sequence"/>
</dbReference>
<name>A0A8S4F3R2_PLUXY</name>
<accession>A0A8S4F3R2</accession>
<reference evidence="1" key="1">
    <citation type="submission" date="2020-11" db="EMBL/GenBank/DDBJ databases">
        <authorList>
            <person name="Whiteford S."/>
        </authorList>
    </citation>
    <scope>NUCLEOTIDE SEQUENCE</scope>
</reference>
<keyword evidence="2" id="KW-1185">Reference proteome</keyword>
<sequence>MGNLLTFCHCTQEKRWCQFLPKPKPRRRCGCLGTRPKCLRIRRKSAGRRKKKCGLAMVSTGVQACQCQCCTSKARSRTGSPDKNICRFTVDAYFV</sequence>
<dbReference type="EMBL" id="CAJHNJ030000026">
    <property type="protein sequence ID" value="CAG9122373.1"/>
    <property type="molecule type" value="Genomic_DNA"/>
</dbReference>
<proteinExistence type="predicted"/>
<comment type="caution">
    <text evidence="1">The sequence shown here is derived from an EMBL/GenBank/DDBJ whole genome shotgun (WGS) entry which is preliminary data.</text>
</comment>
<dbReference type="AlphaFoldDB" id="A0A8S4F3R2"/>
<evidence type="ECO:0000313" key="2">
    <source>
        <dbReference type="Proteomes" id="UP000653454"/>
    </source>
</evidence>
<protein>
    <submittedName>
        <fullName evidence="1">(diamondback moth) hypothetical protein</fullName>
    </submittedName>
</protein>
<organism evidence="1 2">
    <name type="scientific">Plutella xylostella</name>
    <name type="common">Diamondback moth</name>
    <name type="synonym">Plutella maculipennis</name>
    <dbReference type="NCBI Taxonomy" id="51655"/>
    <lineage>
        <taxon>Eukaryota</taxon>
        <taxon>Metazoa</taxon>
        <taxon>Ecdysozoa</taxon>
        <taxon>Arthropoda</taxon>
        <taxon>Hexapoda</taxon>
        <taxon>Insecta</taxon>
        <taxon>Pterygota</taxon>
        <taxon>Neoptera</taxon>
        <taxon>Endopterygota</taxon>
        <taxon>Lepidoptera</taxon>
        <taxon>Glossata</taxon>
        <taxon>Ditrysia</taxon>
        <taxon>Yponomeutoidea</taxon>
        <taxon>Plutellidae</taxon>
        <taxon>Plutella</taxon>
    </lineage>
</organism>
<gene>
    <name evidence="1" type="ORF">PLXY2_LOCUS7569</name>
</gene>